<dbReference type="PANTHER" id="PTHR16291:SF0">
    <property type="entry name" value="NUCLEAR CAP-BINDING PROTEIN SUBUNIT 3"/>
    <property type="match status" value="1"/>
</dbReference>
<dbReference type="EMBL" id="HBHL01009680">
    <property type="protein sequence ID" value="CAD9717611.1"/>
    <property type="molecule type" value="Transcribed_RNA"/>
</dbReference>
<dbReference type="PANTHER" id="PTHR16291">
    <property type="entry name" value="NUCLEAR CAP-BINDING PROTEIN SUBUNIT 3"/>
    <property type="match status" value="1"/>
</dbReference>
<gene>
    <name evidence="3" type="ORF">A3770_03p24790</name>
    <name evidence="2" type="ORF">CPRI1469_LOCUS6472</name>
</gene>
<dbReference type="Gene3D" id="3.30.70.330">
    <property type="match status" value="1"/>
</dbReference>
<evidence type="ECO:0000313" key="3">
    <source>
        <dbReference type="EMBL" id="QDZ19961.1"/>
    </source>
</evidence>
<feature type="compositionally biased region" description="Gly residues" evidence="1">
    <location>
        <begin position="28"/>
        <end position="37"/>
    </location>
</feature>
<proteinExistence type="predicted"/>
<feature type="region of interest" description="Disordered" evidence="1">
    <location>
        <begin position="1"/>
        <end position="43"/>
    </location>
</feature>
<protein>
    <submittedName>
        <fullName evidence="3">Nuclear cap-binding protein subunit 3</fullName>
    </submittedName>
</protein>
<dbReference type="OrthoDB" id="422106at2759"/>
<dbReference type="AlphaFoldDB" id="A0A5B8MI42"/>
<dbReference type="EMBL" id="CP031036">
    <property type="protein sequence ID" value="QDZ19961.1"/>
    <property type="molecule type" value="Genomic_DNA"/>
</dbReference>
<evidence type="ECO:0000256" key="1">
    <source>
        <dbReference type="SAM" id="MobiDB-lite"/>
    </source>
</evidence>
<dbReference type="InterPro" id="IPR019416">
    <property type="entry name" value="NCBP3"/>
</dbReference>
<reference evidence="2" key="2">
    <citation type="submission" date="2021-01" db="EMBL/GenBank/DDBJ databases">
        <authorList>
            <person name="Corre E."/>
            <person name="Pelletier E."/>
            <person name="Niang G."/>
            <person name="Scheremetjew M."/>
            <person name="Finn R."/>
            <person name="Kale V."/>
            <person name="Holt S."/>
            <person name="Cochrane G."/>
            <person name="Meng A."/>
            <person name="Brown T."/>
            <person name="Cohen L."/>
        </authorList>
    </citation>
    <scope>NUCLEOTIDE SEQUENCE</scope>
    <source>
        <strain evidence="2">CCMP1205</strain>
    </source>
</reference>
<reference evidence="3 4" key="1">
    <citation type="submission" date="2018-07" db="EMBL/GenBank/DDBJ databases">
        <title>The complete nuclear genome of the prasinophyte Chloropicon primus (CCMP1205).</title>
        <authorList>
            <person name="Pombert J.-F."/>
            <person name="Otis C."/>
            <person name="Turmel M."/>
            <person name="Lemieux C."/>
        </authorList>
    </citation>
    <scope>NUCLEOTIDE SEQUENCE [LARGE SCALE GENOMIC DNA]</scope>
    <source>
        <strain evidence="3 4">CCMP1205</strain>
    </source>
</reference>
<organism evidence="3 4">
    <name type="scientific">Chloropicon primus</name>
    <dbReference type="NCBI Taxonomy" id="1764295"/>
    <lineage>
        <taxon>Eukaryota</taxon>
        <taxon>Viridiplantae</taxon>
        <taxon>Chlorophyta</taxon>
        <taxon>Chloropicophyceae</taxon>
        <taxon>Chloropicales</taxon>
        <taxon>Chloropicaceae</taxon>
        <taxon>Chloropicon</taxon>
    </lineage>
</organism>
<evidence type="ECO:0000313" key="4">
    <source>
        <dbReference type="Proteomes" id="UP000316726"/>
    </source>
</evidence>
<name>A0A5B8MI42_9CHLO</name>
<accession>A0A5B8MI42</accession>
<keyword evidence="4" id="KW-1185">Reference proteome</keyword>
<dbReference type="GO" id="GO:0003729">
    <property type="term" value="F:mRNA binding"/>
    <property type="evidence" value="ECO:0007669"/>
    <property type="project" value="InterPro"/>
</dbReference>
<sequence>MTEGGRQKIVWGKPGGEDRPSEVAAGPSEGGSGGSGGRRFLRPTKHVFITGMDLFTTEEIKKREKRAERFSTDLGITYKAVEKSEYEEKKKKRAERFGMEYKEPDLSGMMEVDLLEKRKDADGSSSSRLDTVHVYGVDLLSTKDIMKYFSEYFPQYVEWINDSSCNVVFADAGTAKRVLASLGKPLAEANEDDTNSVDQLFKSMGKTWHKGTDFLKNGKTPVPIMFRLATDEDVKPRERGVSRYLWRGRDAGRRQHRKRRAEDGDVVMRDVKKRLGPEDDGREVVSYGDL</sequence>
<dbReference type="Proteomes" id="UP000316726">
    <property type="component" value="Chromosome 3"/>
</dbReference>
<dbReference type="STRING" id="1764295.A0A5B8MI42"/>
<dbReference type="Pfam" id="PF10309">
    <property type="entry name" value="NCBP3"/>
    <property type="match status" value="1"/>
</dbReference>
<dbReference type="InterPro" id="IPR012677">
    <property type="entry name" value="Nucleotide-bd_a/b_plait_sf"/>
</dbReference>
<evidence type="ECO:0000313" key="2">
    <source>
        <dbReference type="EMBL" id="CAD9717611.1"/>
    </source>
</evidence>
<dbReference type="GO" id="GO:0005634">
    <property type="term" value="C:nucleus"/>
    <property type="evidence" value="ECO:0007669"/>
    <property type="project" value="TreeGrafter"/>
</dbReference>
<dbReference type="GO" id="GO:0000340">
    <property type="term" value="F:RNA 7-methylguanosine cap binding"/>
    <property type="evidence" value="ECO:0007669"/>
    <property type="project" value="InterPro"/>
</dbReference>